<dbReference type="InterPro" id="IPR001810">
    <property type="entry name" value="F-box_dom"/>
</dbReference>
<dbReference type="OrthoDB" id="5334391at2759"/>
<dbReference type="EMBL" id="CP086354">
    <property type="protein sequence ID" value="UNI14833.1"/>
    <property type="molecule type" value="Genomic_DNA"/>
</dbReference>
<keyword evidence="4" id="KW-1185">Reference proteome</keyword>
<dbReference type="Proteomes" id="UP000829364">
    <property type="component" value="Chromosome 1"/>
</dbReference>
<dbReference type="PROSITE" id="PS50181">
    <property type="entry name" value="FBOX"/>
    <property type="match status" value="1"/>
</dbReference>
<reference evidence="3" key="1">
    <citation type="submission" date="2021-11" db="EMBL/GenBank/DDBJ databases">
        <title>Purpureocillium_takamizusanense_genome.</title>
        <authorList>
            <person name="Nguyen N.-H."/>
        </authorList>
    </citation>
    <scope>NUCLEOTIDE SEQUENCE</scope>
    <source>
        <strain evidence="3">PT3</strain>
    </source>
</reference>
<evidence type="ECO:0000313" key="3">
    <source>
        <dbReference type="EMBL" id="UNI14833.1"/>
    </source>
</evidence>
<accession>A0A9Q8Q960</accession>
<dbReference type="KEGG" id="ptkz:JDV02_001424"/>
<organism evidence="3 4">
    <name type="scientific">Purpureocillium takamizusanense</name>
    <dbReference type="NCBI Taxonomy" id="2060973"/>
    <lineage>
        <taxon>Eukaryota</taxon>
        <taxon>Fungi</taxon>
        <taxon>Dikarya</taxon>
        <taxon>Ascomycota</taxon>
        <taxon>Pezizomycotina</taxon>
        <taxon>Sordariomycetes</taxon>
        <taxon>Hypocreomycetidae</taxon>
        <taxon>Hypocreales</taxon>
        <taxon>Ophiocordycipitaceae</taxon>
        <taxon>Purpureocillium</taxon>
    </lineage>
</organism>
<feature type="domain" description="F-box" evidence="2">
    <location>
        <begin position="4"/>
        <end position="50"/>
    </location>
</feature>
<feature type="compositionally biased region" description="Basic residues" evidence="1">
    <location>
        <begin position="489"/>
        <end position="500"/>
    </location>
</feature>
<dbReference type="GeneID" id="72063387"/>
<dbReference type="AlphaFoldDB" id="A0A9Q8Q960"/>
<evidence type="ECO:0000313" key="4">
    <source>
        <dbReference type="Proteomes" id="UP000829364"/>
    </source>
</evidence>
<evidence type="ECO:0000259" key="2">
    <source>
        <dbReference type="PROSITE" id="PS50181"/>
    </source>
</evidence>
<proteinExistence type="predicted"/>
<evidence type="ECO:0000256" key="1">
    <source>
        <dbReference type="SAM" id="MobiDB-lite"/>
    </source>
</evidence>
<feature type="region of interest" description="Disordered" evidence="1">
    <location>
        <begin position="489"/>
        <end position="539"/>
    </location>
</feature>
<name>A0A9Q8Q960_9HYPO</name>
<dbReference type="RefSeq" id="XP_047838314.1">
    <property type="nucleotide sequence ID" value="XM_047982350.1"/>
</dbReference>
<protein>
    <recommendedName>
        <fullName evidence="2">F-box domain-containing protein</fullName>
    </recommendedName>
</protein>
<feature type="compositionally biased region" description="Basic and acidic residues" evidence="1">
    <location>
        <begin position="526"/>
        <end position="539"/>
    </location>
</feature>
<gene>
    <name evidence="3" type="ORF">JDV02_001424</name>
</gene>
<sequence>MSVSKGLVKLPWDVFTEIILAMAPYDTLRLRRVSRSLKNELDNGQMAIRLIRHHFPRARESRELRAFVKNRDGKTIGSIDWALVFRLLVRRYYNIGNAKFWKQRTQPMVRRGANMAPFMPMDRYIAYKSIIKPLHLADPLWSFDPEPGLLVYPGPEVHGEDGLYQWYMLDVATNKVVQLPFDSAGLVVRRVRLSHGVLIFEWCRQWSEEHNHHRPNTAWDIREHFVTALDVIRSRPWNGISHVDEPTDNDPFSWDFEYRGQWELEPLNPRADRQCDRMFSDHNATHYIAYYWRAFGPNHTQNWEAVRLWDIRREAMEVAPVQQPGNNLVNASAVLVKEFRANYLAFCLGSQIAAPGFISIRLDDCTWNEQTRSVCGHFYITEEFHPWLVGSQVSPMTTRVHGLLVTGMPLTGIGPEWSSACGNPLFAATGGHDLSFGLCKIGPHTRRIEDPEAIAYLGDILLDSDSEEDEEVDHGGDVSSVHQAKPKGYRPYRFAKKRRQTGSGSAGSGCYAYEFRPPTARQLRQQRGEKEPTDDELMQRDLDETLPGRPPCWRHDQFPNINIAQAFDAAAGVRIIAQTDIITAAHSSLSRPVLRVESDVEAAYTAAGSNDDRDECEAWRFGPNMWSKLMGRQVIFGDERWIVGEGPNGTLTICIF</sequence>